<dbReference type="Gene3D" id="3.20.20.80">
    <property type="entry name" value="Glycosidases"/>
    <property type="match status" value="1"/>
</dbReference>
<sequence>MSVTAPRLLTLAVILTLGLSSLTASAADLPPPPTAAPTAPAAGTTTATNIVVDGRARFQVLSPTLVRLEYAQDGRFEDRPTFNAVSRHAPLAVRTSVDNGTLTITTGRMVLRYLVSSGPFTQDNLQIYLDVGAVPVIARPSWSLPGSCEFRTACEAETAELRDGAEFATDQAGFTGRGYTALRDRTDGRIGWQQHGIPSAGDHAVHLRYSAAQPRTVVLTAGDQTVDVDLPASADWSTAAATLPLPAGDVPMSVRCKDSDQCGVNVDSVAVTEVGEPDPAVADPAHAAANLGGWRRSLDNADGPRPLYEGLLSRDGWYLLNDTATAILKPDFTLDQRPARAGSAYQDGYFFGYGHDYRQGLADLHDLTGPAVELPRWALGNWFSRYYPYSEADYRDTILPAFRANHVPLDALVVDTDFKSPNQWNGWEWNPERFPDPQGFLDWAHDQGLRVSLNIHPSIALRDPRYQEVRDALGHDLPTGGCPLPELCGVFDLTDPAQAEAYFALHQPFEDQGVDNWWADTCCDGSVAQAPGISPDSWINALYARRADQRGQRGFSWNRTGSGYTGYGESAIFPAGPWADHRYSVDTSMDTVSTWSLLAFAAHYTVARGNIGIPFESHDIGAHNYGGDGNRLPDDLYARWIQFGAFQPILRLHSNHGYRLPWDYPPDAAAAGRKFMQLREALVPYLYTLARQAHDTGLPMCRGMYLNYPDQENAYHADGQYLLGDDLLVAPVTTQGVRDVPTTVWFPPGTWVDYFTGERHIGPGTQTVRTDLQTMPVFLRAGGVLPTRTDEVDYADQRPLDQVTLDVATGGSGGFTLYEDSGEGHGARNGESATTATTYAENGRGGTLTIAARRGGFPDAAANRAWTVRFRDTGPPRSVRVNGVAAAEGSWTYDAASRTLTVRTGSLPAGTSATVAFGG</sequence>
<evidence type="ECO:0000256" key="1">
    <source>
        <dbReference type="ARBA" id="ARBA00007806"/>
    </source>
</evidence>
<keyword evidence="3" id="KW-0732">Signal</keyword>
<dbReference type="Pfam" id="PF21365">
    <property type="entry name" value="Glyco_hydro_31_3rd"/>
    <property type="match status" value="1"/>
</dbReference>
<dbReference type="Gene3D" id="2.60.40.1180">
    <property type="entry name" value="Golgi alpha-mannosidase II"/>
    <property type="match status" value="2"/>
</dbReference>
<evidence type="ECO:0000313" key="6">
    <source>
        <dbReference type="Proteomes" id="UP000323454"/>
    </source>
</evidence>
<dbReference type="Gene3D" id="2.60.120.260">
    <property type="entry name" value="Galactose-binding domain-like"/>
    <property type="match status" value="1"/>
</dbReference>
<feature type="chain" id="PRO_5022927759" evidence="3">
    <location>
        <begin position="27"/>
        <end position="919"/>
    </location>
</feature>
<dbReference type="SUPFAM" id="SSF51011">
    <property type="entry name" value="Glycosyl hydrolase domain"/>
    <property type="match status" value="1"/>
</dbReference>
<dbReference type="Pfam" id="PF01055">
    <property type="entry name" value="Glyco_hydro_31_2nd"/>
    <property type="match status" value="1"/>
</dbReference>
<feature type="signal peptide" evidence="3">
    <location>
        <begin position="1"/>
        <end position="26"/>
    </location>
</feature>
<dbReference type="InterPro" id="IPR033403">
    <property type="entry name" value="DUF5110"/>
</dbReference>
<dbReference type="CDD" id="cd06595">
    <property type="entry name" value="GH31_u1"/>
    <property type="match status" value="1"/>
</dbReference>
<comment type="caution">
    <text evidence="5">The sequence shown here is derived from an EMBL/GenBank/DDBJ whole genome shotgun (WGS) entry which is preliminary data.</text>
</comment>
<feature type="domain" description="CBM6" evidence="4">
    <location>
        <begin position="152"/>
        <end position="272"/>
    </location>
</feature>
<dbReference type="InterPro" id="IPR005084">
    <property type="entry name" value="CBM6"/>
</dbReference>
<dbReference type="AlphaFoldDB" id="A0A5B2WKI0"/>
<evidence type="ECO:0000256" key="3">
    <source>
        <dbReference type="SAM" id="SignalP"/>
    </source>
</evidence>
<dbReference type="EMBL" id="VUOB01000074">
    <property type="protein sequence ID" value="KAA2252583.1"/>
    <property type="molecule type" value="Genomic_DNA"/>
</dbReference>
<dbReference type="OrthoDB" id="176168at2"/>
<keyword evidence="2" id="KW-0378">Hydrolase</keyword>
<evidence type="ECO:0000256" key="2">
    <source>
        <dbReference type="RuleBase" id="RU361185"/>
    </source>
</evidence>
<reference evidence="5 6" key="1">
    <citation type="submission" date="2019-09" db="EMBL/GenBank/DDBJ databases">
        <title>Goodfellowia gen. nov., a new genus of the Pseudonocardineae related to Actinoalloteichus, containing Goodfellowia coeruleoviolacea gen. nov., comb. nov. gen. nov., comb. nov.</title>
        <authorList>
            <person name="Labeda D."/>
        </authorList>
    </citation>
    <scope>NUCLEOTIDE SEQUENCE [LARGE SCALE GENOMIC DNA]</scope>
    <source>
        <strain evidence="5 6">AN110305</strain>
    </source>
</reference>
<gene>
    <name evidence="5" type="ORF">F0L68_35320</name>
</gene>
<evidence type="ECO:0000313" key="5">
    <source>
        <dbReference type="EMBL" id="KAA2252583.1"/>
    </source>
</evidence>
<dbReference type="PROSITE" id="PS51175">
    <property type="entry name" value="CBM6"/>
    <property type="match status" value="1"/>
</dbReference>
<reference evidence="5 6" key="2">
    <citation type="submission" date="2019-09" db="EMBL/GenBank/DDBJ databases">
        <authorList>
            <person name="Jin C."/>
        </authorList>
    </citation>
    <scope>NUCLEOTIDE SEQUENCE [LARGE SCALE GENOMIC DNA]</scope>
    <source>
        <strain evidence="5 6">AN110305</strain>
    </source>
</reference>
<dbReference type="InterPro" id="IPR000322">
    <property type="entry name" value="Glyco_hydro_31_TIM"/>
</dbReference>
<dbReference type="Proteomes" id="UP000323454">
    <property type="component" value="Unassembled WGS sequence"/>
</dbReference>
<protein>
    <submittedName>
        <fullName evidence="5">DUF5110 domain-containing protein</fullName>
    </submittedName>
</protein>
<dbReference type="PANTHER" id="PTHR22762">
    <property type="entry name" value="ALPHA-GLUCOSIDASE"/>
    <property type="match status" value="1"/>
</dbReference>
<dbReference type="Pfam" id="PF17137">
    <property type="entry name" value="DUF5110"/>
    <property type="match status" value="1"/>
</dbReference>
<dbReference type="InterPro" id="IPR017853">
    <property type="entry name" value="GH"/>
</dbReference>
<keyword evidence="2" id="KW-0326">Glycosidase</keyword>
<comment type="similarity">
    <text evidence="1 2">Belongs to the glycosyl hydrolase 31 family.</text>
</comment>
<evidence type="ECO:0000259" key="4">
    <source>
        <dbReference type="PROSITE" id="PS51175"/>
    </source>
</evidence>
<dbReference type="GO" id="GO:0090599">
    <property type="term" value="F:alpha-glucosidase activity"/>
    <property type="evidence" value="ECO:0007669"/>
    <property type="project" value="TreeGrafter"/>
</dbReference>
<organism evidence="5 6">
    <name type="scientific">Solihabitans fulvus</name>
    <dbReference type="NCBI Taxonomy" id="1892852"/>
    <lineage>
        <taxon>Bacteria</taxon>
        <taxon>Bacillati</taxon>
        <taxon>Actinomycetota</taxon>
        <taxon>Actinomycetes</taxon>
        <taxon>Pseudonocardiales</taxon>
        <taxon>Pseudonocardiaceae</taxon>
        <taxon>Solihabitans</taxon>
    </lineage>
</organism>
<keyword evidence="6" id="KW-1185">Reference proteome</keyword>
<dbReference type="PANTHER" id="PTHR22762:SF89">
    <property type="entry name" value="ALPHA-XYLOSIDASE"/>
    <property type="match status" value="1"/>
</dbReference>
<dbReference type="SUPFAM" id="SSF51445">
    <property type="entry name" value="(Trans)glycosidases"/>
    <property type="match status" value="1"/>
</dbReference>
<dbReference type="InterPro" id="IPR048395">
    <property type="entry name" value="Glyco_hydro_31_C"/>
</dbReference>
<dbReference type="GO" id="GO:0030246">
    <property type="term" value="F:carbohydrate binding"/>
    <property type="evidence" value="ECO:0007669"/>
    <property type="project" value="InterPro"/>
</dbReference>
<dbReference type="InterPro" id="IPR013780">
    <property type="entry name" value="Glyco_hydro_b"/>
</dbReference>
<accession>A0A5B2WKI0</accession>
<name>A0A5B2WKI0_9PSEU</name>
<dbReference type="GO" id="GO:0005975">
    <property type="term" value="P:carbohydrate metabolic process"/>
    <property type="evidence" value="ECO:0007669"/>
    <property type="project" value="InterPro"/>
</dbReference>
<dbReference type="GO" id="GO:0006491">
    <property type="term" value="P:N-glycan processing"/>
    <property type="evidence" value="ECO:0007669"/>
    <property type="project" value="TreeGrafter"/>
</dbReference>
<proteinExistence type="inferred from homology"/>
<dbReference type="RefSeq" id="WP_149854240.1">
    <property type="nucleotide sequence ID" value="NZ_VUOB01000074.1"/>
</dbReference>